<evidence type="ECO:0000256" key="4">
    <source>
        <dbReference type="ARBA" id="ARBA00023069"/>
    </source>
</evidence>
<evidence type="ECO:0000256" key="1">
    <source>
        <dbReference type="ARBA" id="ARBA00004138"/>
    </source>
</evidence>
<dbReference type="Pfam" id="PF14874">
    <property type="entry name" value="PapD-like"/>
    <property type="match status" value="1"/>
</dbReference>
<dbReference type="eggNOG" id="ENOG502QQ4F">
    <property type="taxonomic scope" value="Eukaryota"/>
</dbReference>
<dbReference type="SUPFAM" id="SSF49354">
    <property type="entry name" value="PapD-like"/>
    <property type="match status" value="1"/>
</dbReference>
<dbReference type="Pfam" id="PF24798">
    <property type="entry name" value="Ig-CFAP74_4th"/>
    <property type="match status" value="1"/>
</dbReference>
<feature type="compositionally biased region" description="Basic and acidic residues" evidence="7">
    <location>
        <begin position="945"/>
        <end position="960"/>
    </location>
</feature>
<dbReference type="Gene3D" id="2.60.40.10">
    <property type="entry name" value="Immunoglobulins"/>
    <property type="match status" value="23"/>
</dbReference>
<feature type="region of interest" description="Disordered" evidence="7">
    <location>
        <begin position="932"/>
        <end position="974"/>
    </location>
</feature>
<dbReference type="InterPro" id="IPR000535">
    <property type="entry name" value="MSP_dom"/>
</dbReference>
<feature type="region of interest" description="Disordered" evidence="7">
    <location>
        <begin position="1"/>
        <end position="29"/>
    </location>
</feature>
<feature type="coiled-coil region" evidence="6">
    <location>
        <begin position="326"/>
        <end position="360"/>
    </location>
</feature>
<dbReference type="GeneID" id="7834481"/>
<keyword evidence="10" id="KW-1185">Reference proteome</keyword>
<dbReference type="InterPro" id="IPR008962">
    <property type="entry name" value="PapD-like_sf"/>
</dbReference>
<dbReference type="PANTHER" id="PTHR23053">
    <property type="entry name" value="DLEC1 DELETED IN LUNG AND ESOPHAGEAL CANCER 1"/>
    <property type="match status" value="1"/>
</dbReference>
<keyword evidence="4" id="KW-0969">Cilium</keyword>
<dbReference type="Pfam" id="PF22544">
    <property type="entry name" value="HYDIN_VesB_CFA65-like_Ig"/>
    <property type="match status" value="4"/>
</dbReference>
<dbReference type="GO" id="GO:0003341">
    <property type="term" value="P:cilium movement"/>
    <property type="evidence" value="ECO:0007669"/>
    <property type="project" value="TreeGrafter"/>
</dbReference>
<keyword evidence="5" id="KW-0966">Cell projection</keyword>
<evidence type="ECO:0000256" key="5">
    <source>
        <dbReference type="ARBA" id="ARBA00023273"/>
    </source>
</evidence>
<dbReference type="Gene3D" id="3.40.50.300">
    <property type="entry name" value="P-loop containing nucleotide triphosphate hydrolases"/>
    <property type="match status" value="1"/>
</dbReference>
<evidence type="ECO:0000313" key="10">
    <source>
        <dbReference type="Proteomes" id="UP000009168"/>
    </source>
</evidence>
<dbReference type="InterPro" id="IPR013783">
    <property type="entry name" value="Ig-like_fold"/>
</dbReference>
<feature type="region of interest" description="Disordered" evidence="7">
    <location>
        <begin position="2110"/>
        <end position="2227"/>
    </location>
</feature>
<sequence length="4925" mass="559857">MQTFGKSNIQNSISTSKNAQTKGPVKMTPSQLVQRQLSGNILEDFYQKPQIKKFLNLADYSNYKDTNVPIDEPLFEPIPPLIQFTDYEPLQLKEKIFKLRNKDKVVRRVKILQPDSRLFQVQPAPSNASSKKSNEAGKNYLGNKIAPGMEACFIIKFSPEAKIDYQYELVVVTEREQFIVPIYAIGKRAMIDFPDILDFGQCPVKYVTEKPIIIRNLGEKTTKWFLTLPQDFEADKKEGVLEYGKNEQIVIKFYPKEAKPYKSEAILMYDKLQAYIPILGSAQNHVVYLSKSFVQMDEAYIGLQTQQTLQIINKSAVKVDFEWRAFSTEKEEQEKKNRLKQQLEEEEAEERMLLKEIVNNEAINEDFEIENNDDSDEEDRDEKAILLKRQKKAELMLSRKYKDIRKAIEDDLLLFQDDIFSIEPIQGQIWPNSEMTITLTFQPKGAHSYTCPAFCNISCNQDRLALTLQGDGIGPKAFLNQNEINLGDPFVNEEVRPTIVIENQGEIECKFELMPNERHFGKMFKFFPESGTLKVGERKEIKVEFSSSKPGEFKETFRWRLEGSVDFLSVLFIGHIRAPQFEFDREVIDFGKVSFNFPQEEKLKLTNKSTVPFDYNLRIPGDGKMKDKEFAIDRANGTIQAGETIEITIEFTPRYTKKYEMVLTIDIEGVAQDMKCLTIKAESEVPQVEIKPADRLDFNEIFLRHKDIQGIQLINNSKLRAKFEVQEQKKESMVLAKYEVEPQTGIIEPGNTTTIQVKLFTNKLGDITLPLGIVIVGSNNNLPHIINIVASSIGPIVDVGGNLKELDFGQVEVLQDYSQKITITNKSKIEADFRAFTKNKVSIFKPIQKHGLLKPSESMEVEVVCCADDATKFQDVLHFVIKEGLDIDIVLKAKGVGSTIFCKEDLTYIDFQTLYTHKPKTREIFVENKGRKPQKLTWQRKQEKKKQQAIDEKATTKKDNAAAGANNNSQQNEDADIFSVVPESVVLPPKHGIMFQFRAFSTKPGKHPEQFILNSVIGNERKTHQLYTTTVDGEFIKPTLKFSEKKLYFKYTWEKNVPFMPISKNLEITSTSALPTNFMLKYNPPFSINQESFQLLYGEVATVKVDFDPGQKLDRVSGEQLGKLQIIHTEHPHRETIDLVGEVCFPNIKLEQTTINFGSILNETSKKIIITMTNVSEMGLNYEWTFLEEELVAHGQQGDVNRSGSIASRDSKRSIVPGSTTNATYMIPINEVFDILPLSGYLEPGEIEQVEFVYNAFGGQKFKTTAVCHVDGGPNYEVVLVGDSSLITYKISTQSIDLGELRFCDWVARDFYIENTGKVTFEYKIILDQVKRKGYVDCFPQQGRILGGEKQKITIKICPVMPNEFKEVIQVQIGYFEPESITIQGKGFYPAILANLDRIDIPEYKAKFDEEFEKKKNEREAQLKRAQLIAKAADKSPGAQQNNAFASIKSLEQIQNDIQKELDRQLFCNLIQQELEERERAQTMILNSQDDENILAGAGVQSQPNIMMKTGMHSMNQTQTSKMHIGIESKLYEKIVLSSFICDFGNVVINSVKQKTIRIVNAGPSQIEMSLDTRNARAAGYTLPERPPKILPNSDLIIKISYTAKNKMKYGKNKCIVPIEIKNGAKYNLELVSNITIPEITLENIEDCVDFGKVLCGQRKTFFVRFINDKEIPCQWALNTRIDMVQDKKKEDLKFTITPNSGIIPSGSKQLVQITFSPTQEKLYQHKFSINIQENHKPFHIQVKGNGTQINLEFNPSALNIGPVLPYDPFAHAVLEVTNPSSYPTELYSCDFDKLYLNEEETLASYDEFDVQEQLFVQVREPGSQLWDFIKKSVEKKKKREEIAAKLQKHTLAITAQQDYDAKVQQAAIDAKEQNKAQPDPVEKPAILQEKAILNPDEKAELEKQLEALSQIEKPIEYPEKVDDDKLHHIIVLGHPGSGKTSVVKYIAQQHKRYVATIDEAVDWAIQNQTSGGKKAKEYLDLKQQELDKIIEEREKLKKKAGKKAPELDAKWGPINENQFKYLTEEIIEECLRDKMKNPVCNAGLIFDGIDSKYAFNHLMAMKSIMRAVDKQTLQLVVFQPQVDEDGCEVWKLIEWEGMEEIVKQEEELMRQKSPGEHKGKKKKGGIQGSPKGQGTTTSVAAANTARKEGEGNPKGPSSFSSAVRKDTTSLKKDDKTTIVSEKTKTTQQGASAAQNPKQKDGSVKSQSIKRASFNRRQSKMDAVNEEAQVADEPALFEIFYPKDYEDGIKKEAELKKLSQIIAIMKNEYTEKIEIPPIFDPVMDEGKKEEKKPPPKKDAKGKIIVEEEPEPVLPQPIDYSDVLMRGPRSVSVMPLHYNISQLYRTSLEVIPAPVYPDPNTLPVPEPIYHQILTRPQRNIARKRQEIAASAIIKNFEILTPLNNPFKPEPAVNLEASQLLNSSQVQEQQPPAENAEENAEKQPQEQPKNQDDKDQGMKKSLVIKRAQKPASQSVSISKAKPSNPAKKLEQSAVMNGSQEAEGESAEPQKPKYEFKLEELANNQSRWIIPPNKTLLLVVRFFTKKTGNYEGKLEFENFFSSKKYTIDVKGHSDFPTISTLTKNLYWQFKKSRPPIAPDSYLSKVFIQSENVFEFGPLLIGKNPDKRTDADIRKVNSTTFRITNNGKYDANIEFALLSTIKENDPEYKKGIFYIEPETMKISPSDIPQELRVWAIPNAAQKFRDEIVVMIKDNPTPAILPVQCLGSKPIVDIEEGEPVKFDRLLLKQNARKEIRIKNNGQIPCRWKITGQQNLPEEFSLLNTEGELKPTQDSTIYVSFKAIKQQKFSYQIQLEVEDVEGLGIKQETKNILIEAEAFDITVELKFPENNQENMLDFGAVRVGDIKDQYFSVKNIGLYQVQFTFSMKKKQFKDNFKIEPVKVELDPNQEKQILVRFCSQREIRLNTTNSTTDITMEILEGKTLELYKPVPINVRVNSVFSKYSILPLKNINFGPIQFNDTKTLTFEIKNEGLFDFNYTVFDYADEAFRAALMEEQAKEKEARLQAALGAADQKDNKKGAPKKDVKQDKKPPAKGGKGKDVVENQLKVGQWALTPNKGTVPKDSSVTIEIEFSGNSQKLYEQKFAIDITGRDPEDQPKGILYETVGESCIPGINCENFESIFEEQIIVPSMNANSNITSMINSNVFFYEEKTFFFGTLVPQQHPDGIFEKFKIINPNKIPCTVKFDVRKRNPTSTEPFAFEIAQKTAKIHPHEHTYVKIFFKPTIMAQYSGIFEAIVENGEQNPKTYKLIFDLRGEGAMPTIKLEKPKEWFNESTPLLKFPKVRIDKACVLPITLKNDGQVPATVKWDLITNENFRFLDQNSYTLTPKTYKTFNIEFKPREAGIKQWQIAMQTLLNPYEVTKFMIQGEGFYEDIVFESLPDEAEDEVNLGDCITGQERKIGFYIKNNKNETIKFNWNTQGCEDFSFCPRIGHLAGHTSKYIQMTFKGSKPTTHKNFGCILETRQIKQSNTDASHPYIDWDDSMKNIKYVTKTEYDWLIKKKAEEEQKRREEEAAAADPKKKAAAKKDPKKKAEEPKVEQPPPSQPGERADIPYDEPVLEPENTIVDKTEKNVTLKVSAISDYAKYEVDTREIFFKPTLMYTSRTHNFKVKNTSLINIKYSCKIISYQDNMPIIDPGFFYIAPKSGSIAPNCDEQFTVRFSPTEVEETNERFLVITIDNMEKGTQPLVIELEGEAERPVCHFELQPSKYREKKKPELDSSYNVIEFESLGTKVKNTKKFYVVNPTAVGYEFEWKKIEEDKLPAGANIQNDSFFKCTTVKGVVLSGKKYEMCFEYTPDVVGTHESYWQFEIPSQKIVQNFLVAGSVMEPNVFFDVGKVNFGPLLLGGKNKEIVHLKNLEDVPMTFNFERESVKGDVEYADSLQVNPVSGTIKPQSEIAIEIVFIPKVETSFNYNLLCNVKRKSRPVSLNVKGIGYILHHSVNMQQAPTTPLDPLVSHLLELGDIYVNERRSKIIEIVNSGEFNFDFAVKKSQQHLSFVQILPENGTVKQNEKFSIEVRFAPLSETKLTSKQSFTLNITSGPTYTFQLKGSAKKPGVELSFLQYDFGPQYVLKQPLPITAFLEMRNRDISAMSIETSYEKTNYLDVNLPPGQVILPLQIETTKDKKGLFQTKENNVLKIPIVFIPRESRKYEETITFDINGLHKIDVKISGEGIPFKLELERTEDQNIDFGIVKVNNESTKTVTLLNLSKKPVTITFDTDEQLNELAKNYISVIPSNSFQILPKERKEIELNFSPKSRLHAFRKELLYKIVDNQEKRKLLNLVGTCHGVELKLMEDTIGFGVVVIHSKKTKSLQLSNLGDIGAKFEWDFQYCKKYFTITPERGFLPPHEDSFFTITFHPDVVDDDIRFNKVKCEIEGSSPLYINLLGKCIAQPIESIQDIKFTTMVRTTTKQKVTIKNTTAEPWRIKVSVTSSSAISQNYFYGKEMLEIAPNQSADYEVFYNPLTMTAGPDQPNIKQANHEGTLFFPLPDGNALLYNLYGTSTPPAPAQSFDITTKAKRAHTQIIPINNWLKATQRFQVTWSIEPNDSSLFISGANTFDVAGESTKDYKLSIYSLKQSASKITITFKNPITFEFVHFKINLTVQAPEQQEKIEMSAIIRETVAKLITVVNPLSVPVDIKKEMLVSANDNISFNPNTFTIPANSEFGFEIVYRPLLVKEENSVVTLNSPELGQFVYPLVLKGVAQSTIQRNMTLKASLGSDITQTFKFVNYCKKQTTYTCRVDKLGKQNQPPPDPKAKLPPVQVDFSVEQATIAAPPAESYDGSELSLNVKFEPSLLGESVAILIIQSPDGGEYNCMLHGVSSPPQPKGPYKIGGAKSAPIDFKNPFFEPCEFTVRLDNPCFTTAVKNPVKIDAKKLLGINVQYKAIPGQSSNGRLIIQTDKFDYPPWVFYLQGE</sequence>
<dbReference type="InterPro" id="IPR056310">
    <property type="entry name" value="Ig-CFAP74_4th"/>
</dbReference>
<reference evidence="10" key="1">
    <citation type="journal article" date="2006" name="PLoS Biol.">
        <title>Macronuclear genome sequence of the ciliate Tetrahymena thermophila, a model eukaryote.</title>
        <authorList>
            <person name="Eisen J.A."/>
            <person name="Coyne R.S."/>
            <person name="Wu M."/>
            <person name="Wu D."/>
            <person name="Thiagarajan M."/>
            <person name="Wortman J.R."/>
            <person name="Badger J.H."/>
            <person name="Ren Q."/>
            <person name="Amedeo P."/>
            <person name="Jones K.M."/>
            <person name="Tallon L.J."/>
            <person name="Delcher A.L."/>
            <person name="Salzberg S.L."/>
            <person name="Silva J.C."/>
            <person name="Haas B.J."/>
            <person name="Majoros W.H."/>
            <person name="Farzad M."/>
            <person name="Carlton J.M."/>
            <person name="Smith R.K. Jr."/>
            <person name="Garg J."/>
            <person name="Pearlman R.E."/>
            <person name="Karrer K.M."/>
            <person name="Sun L."/>
            <person name="Manning G."/>
            <person name="Elde N.C."/>
            <person name="Turkewitz A.P."/>
            <person name="Asai D.J."/>
            <person name="Wilkes D.E."/>
            <person name="Wang Y."/>
            <person name="Cai H."/>
            <person name="Collins K."/>
            <person name="Stewart B.A."/>
            <person name="Lee S.R."/>
            <person name="Wilamowska K."/>
            <person name="Weinberg Z."/>
            <person name="Ruzzo W.L."/>
            <person name="Wloga D."/>
            <person name="Gaertig J."/>
            <person name="Frankel J."/>
            <person name="Tsao C.-C."/>
            <person name="Gorovsky M.A."/>
            <person name="Keeling P.J."/>
            <person name="Waller R.F."/>
            <person name="Patron N.J."/>
            <person name="Cherry J.M."/>
            <person name="Stover N.A."/>
            <person name="Krieger C.J."/>
            <person name="del Toro C."/>
            <person name="Ryder H.F."/>
            <person name="Williamson S.C."/>
            <person name="Barbeau R.A."/>
            <person name="Hamilton E.P."/>
            <person name="Orias E."/>
        </authorList>
    </citation>
    <scope>NUCLEOTIDE SEQUENCE [LARGE SCALE GENOMIC DNA]</scope>
    <source>
        <strain evidence="10">SB210</strain>
    </source>
</reference>
<protein>
    <submittedName>
        <fullName evidence="9">Hydrocephalus-inducing protein</fullName>
    </submittedName>
</protein>
<comment type="subcellular location">
    <subcellularLocation>
        <location evidence="1">Cell projection</location>
        <location evidence="1">Cilium</location>
    </subcellularLocation>
    <subcellularLocation>
        <location evidence="2">Cytoplasm</location>
    </subcellularLocation>
</comment>
<keyword evidence="6" id="KW-0175">Coiled coil</keyword>
<organism evidence="9 10">
    <name type="scientific">Tetrahymena thermophila (strain SB210)</name>
    <dbReference type="NCBI Taxonomy" id="312017"/>
    <lineage>
        <taxon>Eukaryota</taxon>
        <taxon>Sar</taxon>
        <taxon>Alveolata</taxon>
        <taxon>Ciliophora</taxon>
        <taxon>Intramacronucleata</taxon>
        <taxon>Oligohymenophorea</taxon>
        <taxon>Hymenostomatida</taxon>
        <taxon>Tetrahymenina</taxon>
        <taxon>Tetrahymenidae</taxon>
        <taxon>Tetrahymena</taxon>
    </lineage>
</organism>
<dbReference type="STRING" id="312017.Q22UM4"/>
<dbReference type="InterPro" id="IPR033305">
    <property type="entry name" value="Hydin-like"/>
</dbReference>
<gene>
    <name evidence="9" type="ORF">TTHERM_00551040</name>
</gene>
<accession>Q22UM4</accession>
<dbReference type="GO" id="GO:1904158">
    <property type="term" value="P:axonemal central apparatus assembly"/>
    <property type="evidence" value="ECO:0007669"/>
    <property type="project" value="TreeGrafter"/>
</dbReference>
<dbReference type="PROSITE" id="PS50202">
    <property type="entry name" value="MSP"/>
    <property type="match status" value="1"/>
</dbReference>
<feature type="compositionally biased region" description="Basic and acidic residues" evidence="7">
    <location>
        <begin position="3026"/>
        <end position="3055"/>
    </location>
</feature>
<evidence type="ECO:0000256" key="2">
    <source>
        <dbReference type="ARBA" id="ARBA00004496"/>
    </source>
</evidence>
<feature type="region of interest" description="Disordered" evidence="7">
    <location>
        <begin position="2420"/>
        <end position="2508"/>
    </location>
</feature>
<feature type="compositionally biased region" description="Polar residues" evidence="7">
    <location>
        <begin position="2186"/>
        <end position="2197"/>
    </location>
</feature>
<evidence type="ECO:0000256" key="6">
    <source>
        <dbReference type="SAM" id="Coils"/>
    </source>
</evidence>
<evidence type="ECO:0000256" key="3">
    <source>
        <dbReference type="ARBA" id="ARBA00022490"/>
    </source>
</evidence>
<feature type="compositionally biased region" description="Basic and acidic residues" evidence="7">
    <location>
        <begin position="2164"/>
        <end position="2185"/>
    </location>
</feature>
<evidence type="ECO:0000259" key="8">
    <source>
        <dbReference type="PROSITE" id="PS50202"/>
    </source>
</evidence>
<dbReference type="InterPro" id="IPR053879">
    <property type="entry name" value="HYDIN_VesB_CFA65-like_Ig"/>
</dbReference>
<dbReference type="OMA" id="PCEWFVQ"/>
<name>Q22UM4_TETTS</name>
<evidence type="ECO:0000256" key="7">
    <source>
        <dbReference type="SAM" id="MobiDB-lite"/>
    </source>
</evidence>
<feature type="compositionally biased region" description="Basic and acidic residues" evidence="7">
    <location>
        <begin position="3522"/>
        <end position="3551"/>
    </location>
</feature>
<dbReference type="Proteomes" id="UP000009168">
    <property type="component" value="Unassembled WGS sequence"/>
</dbReference>
<feature type="compositionally biased region" description="Polar residues" evidence="7">
    <location>
        <begin position="1"/>
        <end position="21"/>
    </location>
</feature>
<dbReference type="InterPro" id="IPR027417">
    <property type="entry name" value="P-loop_NTPase"/>
</dbReference>
<dbReference type="OrthoDB" id="442692at2759"/>
<dbReference type="GO" id="GO:0005930">
    <property type="term" value="C:axoneme"/>
    <property type="evidence" value="ECO:0007669"/>
    <property type="project" value="TreeGrafter"/>
</dbReference>
<feature type="region of interest" description="Disordered" evidence="7">
    <location>
        <begin position="3017"/>
        <end position="3055"/>
    </location>
</feature>
<dbReference type="InterPro" id="IPR058536">
    <property type="entry name" value="Ig_CFAP65_4th"/>
</dbReference>
<dbReference type="PANTHER" id="PTHR23053:SF0">
    <property type="entry name" value="HYDROCEPHALUS-INDUCING PROTEIN HOMOLOG"/>
    <property type="match status" value="1"/>
</dbReference>
<evidence type="ECO:0000313" key="9">
    <source>
        <dbReference type="EMBL" id="EAR88946.1"/>
    </source>
</evidence>
<dbReference type="InParanoid" id="Q22UM4"/>
<dbReference type="EMBL" id="GG662828">
    <property type="protein sequence ID" value="EAR88946.1"/>
    <property type="molecule type" value="Genomic_DNA"/>
</dbReference>
<dbReference type="Pfam" id="PF24507">
    <property type="entry name" value="Ig_CFAP65_4th"/>
    <property type="match status" value="1"/>
</dbReference>
<dbReference type="HOGENOM" id="CLU_000116_1_0_1"/>
<dbReference type="SUPFAM" id="SSF52540">
    <property type="entry name" value="P-loop containing nucleoside triphosphate hydrolases"/>
    <property type="match status" value="1"/>
</dbReference>
<proteinExistence type="predicted"/>
<keyword evidence="3" id="KW-0963">Cytoplasm</keyword>
<dbReference type="RefSeq" id="XP_001009191.1">
    <property type="nucleotide sequence ID" value="XM_001009191.1"/>
</dbReference>
<feature type="region of interest" description="Disordered" evidence="7">
    <location>
        <begin position="3522"/>
        <end position="3570"/>
    </location>
</feature>
<dbReference type="KEGG" id="tet:TTHERM_00551040"/>
<feature type="domain" description="MSP" evidence="8">
    <location>
        <begin position="687"/>
        <end position="824"/>
    </location>
</feature>
<feature type="compositionally biased region" description="Basic and acidic residues" evidence="7">
    <location>
        <begin position="2437"/>
        <end position="2456"/>
    </location>
</feature>
<dbReference type="SMR" id="Q22UM4"/>